<keyword evidence="2 5" id="KW-0812">Transmembrane</keyword>
<keyword evidence="4 5" id="KW-0472">Membrane</keyword>
<protein>
    <recommendedName>
        <fullName evidence="7">Membrane transporter protein</fullName>
    </recommendedName>
</protein>
<evidence type="ECO:0000313" key="6">
    <source>
        <dbReference type="EMBL" id="GAH20219.1"/>
    </source>
</evidence>
<dbReference type="AlphaFoldDB" id="X1ESS8"/>
<organism evidence="6">
    <name type="scientific">marine sediment metagenome</name>
    <dbReference type="NCBI Taxonomy" id="412755"/>
    <lineage>
        <taxon>unclassified sequences</taxon>
        <taxon>metagenomes</taxon>
        <taxon>ecological metagenomes</taxon>
    </lineage>
</organism>
<feature type="non-terminal residue" evidence="6">
    <location>
        <position position="1"/>
    </location>
</feature>
<dbReference type="InterPro" id="IPR002781">
    <property type="entry name" value="TM_pro_TauE-like"/>
</dbReference>
<evidence type="ECO:0000256" key="4">
    <source>
        <dbReference type="ARBA" id="ARBA00023136"/>
    </source>
</evidence>
<reference evidence="6" key="1">
    <citation type="journal article" date="2014" name="Front. Microbiol.">
        <title>High frequency of phylogenetically diverse reductive dehalogenase-homologous genes in deep subseafloor sedimentary metagenomes.</title>
        <authorList>
            <person name="Kawai M."/>
            <person name="Futagami T."/>
            <person name="Toyoda A."/>
            <person name="Takaki Y."/>
            <person name="Nishi S."/>
            <person name="Hori S."/>
            <person name="Arai W."/>
            <person name="Tsubouchi T."/>
            <person name="Morono Y."/>
            <person name="Uchiyama I."/>
            <person name="Ito T."/>
            <person name="Fujiyama A."/>
            <person name="Inagaki F."/>
            <person name="Takami H."/>
        </authorList>
    </citation>
    <scope>NUCLEOTIDE SEQUENCE</scope>
    <source>
        <strain evidence="6">Expedition CK06-06</strain>
    </source>
</reference>
<evidence type="ECO:0000256" key="3">
    <source>
        <dbReference type="ARBA" id="ARBA00022989"/>
    </source>
</evidence>
<sequence length="67" mass="7297">PGIIGKLLAVRFDFLIGVSVAIGAIAGSRIGTYLNKKIKPQIIRIIFIVLLAVVIIRVAIDLYSNFM</sequence>
<feature type="transmembrane region" description="Helical" evidence="5">
    <location>
        <begin position="42"/>
        <end position="60"/>
    </location>
</feature>
<dbReference type="Pfam" id="PF01925">
    <property type="entry name" value="TauE"/>
    <property type="match status" value="1"/>
</dbReference>
<evidence type="ECO:0008006" key="7">
    <source>
        <dbReference type="Google" id="ProtNLM"/>
    </source>
</evidence>
<gene>
    <name evidence="6" type="ORF">S03H2_08880</name>
</gene>
<dbReference type="EMBL" id="BARU01004404">
    <property type="protein sequence ID" value="GAH20219.1"/>
    <property type="molecule type" value="Genomic_DNA"/>
</dbReference>
<comment type="caution">
    <text evidence="6">The sequence shown here is derived from an EMBL/GenBank/DDBJ whole genome shotgun (WGS) entry which is preliminary data.</text>
</comment>
<evidence type="ECO:0000256" key="2">
    <source>
        <dbReference type="ARBA" id="ARBA00022692"/>
    </source>
</evidence>
<name>X1ESS8_9ZZZZ</name>
<feature type="transmembrane region" description="Helical" evidence="5">
    <location>
        <begin position="12"/>
        <end position="30"/>
    </location>
</feature>
<accession>X1ESS8</accession>
<comment type="subcellular location">
    <subcellularLocation>
        <location evidence="1">Membrane</location>
        <topology evidence="1">Multi-pass membrane protein</topology>
    </subcellularLocation>
</comment>
<evidence type="ECO:0000256" key="1">
    <source>
        <dbReference type="ARBA" id="ARBA00004141"/>
    </source>
</evidence>
<keyword evidence="3 5" id="KW-1133">Transmembrane helix</keyword>
<evidence type="ECO:0000256" key="5">
    <source>
        <dbReference type="SAM" id="Phobius"/>
    </source>
</evidence>
<proteinExistence type="predicted"/>
<dbReference type="GO" id="GO:0016020">
    <property type="term" value="C:membrane"/>
    <property type="evidence" value="ECO:0007669"/>
    <property type="project" value="UniProtKB-SubCell"/>
</dbReference>